<accession>A0ABZ0PDZ5</accession>
<evidence type="ECO:0000256" key="4">
    <source>
        <dbReference type="ARBA" id="ARBA00023163"/>
    </source>
</evidence>
<dbReference type="InterPro" id="IPR036388">
    <property type="entry name" value="WH-like_DNA-bd_sf"/>
</dbReference>
<evidence type="ECO:0000313" key="6">
    <source>
        <dbReference type="EMBL" id="WPB83928.1"/>
    </source>
</evidence>
<dbReference type="Gene3D" id="3.40.190.10">
    <property type="entry name" value="Periplasmic binding protein-like II"/>
    <property type="match status" value="2"/>
</dbReference>
<dbReference type="SUPFAM" id="SSF46785">
    <property type="entry name" value="Winged helix' DNA-binding domain"/>
    <property type="match status" value="1"/>
</dbReference>
<evidence type="ECO:0000256" key="1">
    <source>
        <dbReference type="ARBA" id="ARBA00009437"/>
    </source>
</evidence>
<dbReference type="PANTHER" id="PTHR30537">
    <property type="entry name" value="HTH-TYPE TRANSCRIPTIONAL REGULATOR"/>
    <property type="match status" value="1"/>
</dbReference>
<evidence type="ECO:0000256" key="3">
    <source>
        <dbReference type="ARBA" id="ARBA00023125"/>
    </source>
</evidence>
<dbReference type="PANTHER" id="PTHR30537:SF74">
    <property type="entry name" value="HTH-TYPE TRANSCRIPTIONAL REGULATOR TRPI"/>
    <property type="match status" value="1"/>
</dbReference>
<dbReference type="Proteomes" id="UP001305521">
    <property type="component" value="Chromosome"/>
</dbReference>
<keyword evidence="2" id="KW-0805">Transcription regulation</keyword>
<dbReference type="Pfam" id="PF03466">
    <property type="entry name" value="LysR_substrate"/>
    <property type="match status" value="1"/>
</dbReference>
<dbReference type="PRINTS" id="PR00039">
    <property type="entry name" value="HTHLYSR"/>
</dbReference>
<evidence type="ECO:0000313" key="7">
    <source>
        <dbReference type="Proteomes" id="UP001305521"/>
    </source>
</evidence>
<dbReference type="EMBL" id="CP137852">
    <property type="protein sequence ID" value="WPB83928.1"/>
    <property type="molecule type" value="Genomic_DNA"/>
</dbReference>
<dbReference type="InterPro" id="IPR036390">
    <property type="entry name" value="WH_DNA-bd_sf"/>
</dbReference>
<dbReference type="PROSITE" id="PS50931">
    <property type="entry name" value="HTH_LYSR"/>
    <property type="match status" value="1"/>
</dbReference>
<dbReference type="Gene3D" id="1.10.10.10">
    <property type="entry name" value="Winged helix-like DNA-binding domain superfamily/Winged helix DNA-binding domain"/>
    <property type="match status" value="1"/>
</dbReference>
<keyword evidence="4" id="KW-0804">Transcription</keyword>
<reference evidence="6 7" key="1">
    <citation type="submission" date="2023-11" db="EMBL/GenBank/DDBJ databases">
        <title>Arctic aerobic anoxygenic photoheterotroph Sediminicoccus rosea KRV36 adapts its photosynthesis to long days of polar summer.</title>
        <authorList>
            <person name="Tomasch J."/>
            <person name="Kopejtka K."/>
            <person name="Bily T."/>
            <person name="Gardiner A.T."/>
            <person name="Gardian Z."/>
            <person name="Shivaramu S."/>
            <person name="Koblizek M."/>
            <person name="Engelhardt F."/>
            <person name="Kaftan D."/>
        </authorList>
    </citation>
    <scope>NUCLEOTIDE SEQUENCE [LARGE SCALE GENOMIC DNA]</scope>
    <source>
        <strain evidence="6 7">R-30</strain>
    </source>
</reference>
<dbReference type="InterPro" id="IPR058163">
    <property type="entry name" value="LysR-type_TF_proteobact-type"/>
</dbReference>
<comment type="similarity">
    <text evidence="1">Belongs to the LysR transcriptional regulatory family.</text>
</comment>
<dbReference type="RefSeq" id="WP_318647885.1">
    <property type="nucleotide sequence ID" value="NZ_CP137852.1"/>
</dbReference>
<dbReference type="Pfam" id="PF00126">
    <property type="entry name" value="HTH_1"/>
    <property type="match status" value="1"/>
</dbReference>
<dbReference type="SUPFAM" id="SSF53850">
    <property type="entry name" value="Periplasmic binding protein-like II"/>
    <property type="match status" value="1"/>
</dbReference>
<dbReference type="InterPro" id="IPR005119">
    <property type="entry name" value="LysR_subst-bd"/>
</dbReference>
<sequence>MAVPLPPLNALHALALIGETGSLSAAALRLNVTQPAISKRIRVLEALLGQTLLHRGANSATLTEEGARYAEALRSAFAAMQAATAELTAGGAPLRVRAYTTWAMRWLIPRLPRLRALHPGLQIEVSASTAPVDFARDAVDAAIRTAEHRPPGAILLQSLSVAPFAVPALARQAKRQGLGGLSLFGSVVRPEDWRVWADATGTPLSATPLLFASTSLAIQAALEGLGAVIASPDLVAEDVRRRRLMAITPRAVQTGDHYWLLLPTGAQRADTLLFRDWLLREMGVTG</sequence>
<name>A0ABZ0PDZ5_9PROT</name>
<keyword evidence="3" id="KW-0238">DNA-binding</keyword>
<evidence type="ECO:0000259" key="5">
    <source>
        <dbReference type="PROSITE" id="PS50931"/>
    </source>
</evidence>
<proteinExistence type="inferred from homology"/>
<protein>
    <submittedName>
        <fullName evidence="6">LysR family transcriptional regulator</fullName>
    </submittedName>
</protein>
<dbReference type="InterPro" id="IPR000847">
    <property type="entry name" value="LysR_HTH_N"/>
</dbReference>
<evidence type="ECO:0000256" key="2">
    <source>
        <dbReference type="ARBA" id="ARBA00023015"/>
    </source>
</evidence>
<organism evidence="6 7">
    <name type="scientific">Sediminicoccus rosea</name>
    <dbReference type="NCBI Taxonomy" id="1225128"/>
    <lineage>
        <taxon>Bacteria</taxon>
        <taxon>Pseudomonadati</taxon>
        <taxon>Pseudomonadota</taxon>
        <taxon>Alphaproteobacteria</taxon>
        <taxon>Acetobacterales</taxon>
        <taxon>Roseomonadaceae</taxon>
        <taxon>Sediminicoccus</taxon>
    </lineage>
</organism>
<gene>
    <name evidence="6" type="ORF">R9Z33_17660</name>
</gene>
<keyword evidence="7" id="KW-1185">Reference proteome</keyword>
<feature type="domain" description="HTH lysR-type" evidence="5">
    <location>
        <begin position="6"/>
        <end position="63"/>
    </location>
</feature>